<dbReference type="EMBL" id="WIGN01000204">
    <property type="protein sequence ID" value="KAF6804597.1"/>
    <property type="molecule type" value="Genomic_DNA"/>
</dbReference>
<dbReference type="Proteomes" id="UP000652219">
    <property type="component" value="Unassembled WGS sequence"/>
</dbReference>
<comment type="caution">
    <text evidence="2">The sequence shown here is derived from an EMBL/GenBank/DDBJ whole genome shotgun (WGS) entry which is preliminary data.</text>
</comment>
<dbReference type="AlphaFoldDB" id="A0A8H6J158"/>
<feature type="region of interest" description="Disordered" evidence="1">
    <location>
        <begin position="1"/>
        <end position="23"/>
    </location>
</feature>
<evidence type="ECO:0000313" key="2">
    <source>
        <dbReference type="EMBL" id="KAF6804597.1"/>
    </source>
</evidence>
<accession>A0A8H6J158</accession>
<evidence type="ECO:0000256" key="1">
    <source>
        <dbReference type="SAM" id="MobiDB-lite"/>
    </source>
</evidence>
<evidence type="ECO:0000313" key="3">
    <source>
        <dbReference type="Proteomes" id="UP000652219"/>
    </source>
</evidence>
<keyword evidence="3" id="KW-1185">Reference proteome</keyword>
<proteinExistence type="predicted"/>
<organism evidence="2 3">
    <name type="scientific">Colletotrichum sojae</name>
    <dbReference type="NCBI Taxonomy" id="2175907"/>
    <lineage>
        <taxon>Eukaryota</taxon>
        <taxon>Fungi</taxon>
        <taxon>Dikarya</taxon>
        <taxon>Ascomycota</taxon>
        <taxon>Pezizomycotina</taxon>
        <taxon>Sordariomycetes</taxon>
        <taxon>Hypocreomycetidae</taxon>
        <taxon>Glomerellales</taxon>
        <taxon>Glomerellaceae</taxon>
        <taxon>Colletotrichum</taxon>
        <taxon>Colletotrichum orchidearum species complex</taxon>
    </lineage>
</organism>
<protein>
    <submittedName>
        <fullName evidence="2">Uncharacterized protein</fullName>
    </submittedName>
</protein>
<gene>
    <name evidence="2" type="ORF">CSOJ01_10067</name>
</gene>
<sequence length="97" mass="10481">MMDPGALGRSSLERDPVTSSISGSRAWKSCLENVFGKHHGPLANTMFYGIGAEAVAPSVFDCPKLTPVPTLKWRLIAVSSAVSFDRAFSRCPPTRRS</sequence>
<name>A0A8H6J158_9PEZI</name>
<reference evidence="2 3" key="1">
    <citation type="journal article" date="2020" name="Phytopathology">
        <title>Genome Sequence Resources of Colletotrichum truncatum, C. plurivorum, C. musicola, and C. sojae: Four Species Pathogenic to Soybean (Glycine max).</title>
        <authorList>
            <person name="Rogerio F."/>
            <person name="Boufleur T.R."/>
            <person name="Ciampi-Guillardi M."/>
            <person name="Sukno S.A."/>
            <person name="Thon M.R."/>
            <person name="Massola Junior N.S."/>
            <person name="Baroncelli R."/>
        </authorList>
    </citation>
    <scope>NUCLEOTIDE SEQUENCE [LARGE SCALE GENOMIC DNA]</scope>
    <source>
        <strain evidence="2 3">LFN0009</strain>
    </source>
</reference>